<proteinExistence type="predicted"/>
<protein>
    <recommendedName>
        <fullName evidence="2">LamG-like jellyroll fold domain-containing protein</fullName>
    </recommendedName>
</protein>
<dbReference type="Gene3D" id="2.60.120.200">
    <property type="match status" value="1"/>
</dbReference>
<dbReference type="Pfam" id="PF13385">
    <property type="entry name" value="Laminin_G_3"/>
    <property type="match status" value="1"/>
</dbReference>
<name>A0A0F9TDD0_9ZZZZ</name>
<reference evidence="1" key="1">
    <citation type="journal article" date="2015" name="Nature">
        <title>Complex archaea that bridge the gap between prokaryotes and eukaryotes.</title>
        <authorList>
            <person name="Spang A."/>
            <person name="Saw J.H."/>
            <person name="Jorgensen S.L."/>
            <person name="Zaremba-Niedzwiedzka K."/>
            <person name="Martijn J."/>
            <person name="Lind A.E."/>
            <person name="van Eijk R."/>
            <person name="Schleper C."/>
            <person name="Guy L."/>
            <person name="Ettema T.J."/>
        </authorList>
    </citation>
    <scope>NUCLEOTIDE SEQUENCE</scope>
</reference>
<sequence length="248" mass="27651">MTEYAKSLWSYNPIPNGCKLYLPLWSPSLRGSAFKSVDSFGHAVTVVGCIQENDSRDFDGDDHIIVGDTSTFRFMHGTPNTTGFTWTLSWWMKLDNPDPSTLYALFSNNRGGANVGINIYYRDDGAENRRFHLSIKGDPGVIVGDFSDVVAYPADSNYHFCRITWNQAPVNTNGEFFVDEVSKGNVDKTRDDGGTGNANDPLYIGVLSDAVNFDLVGNISEVWIHDYVLSTAQGLYLKNKSYTQHKFV</sequence>
<comment type="caution">
    <text evidence="1">The sequence shown here is derived from an EMBL/GenBank/DDBJ whole genome shotgun (WGS) entry which is preliminary data.</text>
</comment>
<dbReference type="InterPro" id="IPR013320">
    <property type="entry name" value="ConA-like_dom_sf"/>
</dbReference>
<dbReference type="SUPFAM" id="SSF49899">
    <property type="entry name" value="Concanavalin A-like lectins/glucanases"/>
    <property type="match status" value="1"/>
</dbReference>
<evidence type="ECO:0008006" key="2">
    <source>
        <dbReference type="Google" id="ProtNLM"/>
    </source>
</evidence>
<organism evidence="1">
    <name type="scientific">marine sediment metagenome</name>
    <dbReference type="NCBI Taxonomy" id="412755"/>
    <lineage>
        <taxon>unclassified sequences</taxon>
        <taxon>metagenomes</taxon>
        <taxon>ecological metagenomes</taxon>
    </lineage>
</organism>
<gene>
    <name evidence="1" type="ORF">LCGC14_0405910</name>
</gene>
<evidence type="ECO:0000313" key="1">
    <source>
        <dbReference type="EMBL" id="KKN72887.1"/>
    </source>
</evidence>
<dbReference type="AlphaFoldDB" id="A0A0F9TDD0"/>
<accession>A0A0F9TDD0</accession>
<dbReference type="EMBL" id="LAZR01000353">
    <property type="protein sequence ID" value="KKN72887.1"/>
    <property type="molecule type" value="Genomic_DNA"/>
</dbReference>